<keyword evidence="5 10" id="KW-0808">Transferase</keyword>
<comment type="subcellular location">
    <subcellularLocation>
        <location evidence="10">Cell membrane</location>
    </subcellularLocation>
</comment>
<dbReference type="Gene3D" id="3.40.50.11720">
    <property type="entry name" value="3-Deoxy-D-manno-octulosonic-acid transferase, N-terminal domain"/>
    <property type="match status" value="1"/>
</dbReference>
<comment type="catalytic activity">
    <reaction evidence="7 10">
        <text>lipid IVA (E. coli) + CMP-3-deoxy-beta-D-manno-octulosonate = alpha-Kdo-(2-&gt;6)-lipid IVA (E. coli) + CMP + H(+)</text>
        <dbReference type="Rhea" id="RHEA:28066"/>
        <dbReference type="ChEBI" id="CHEBI:15378"/>
        <dbReference type="ChEBI" id="CHEBI:58603"/>
        <dbReference type="ChEBI" id="CHEBI:60364"/>
        <dbReference type="ChEBI" id="CHEBI:60377"/>
        <dbReference type="ChEBI" id="CHEBI:85987"/>
        <dbReference type="EC" id="2.4.99.12"/>
    </reaction>
</comment>
<comment type="pathway">
    <text evidence="2 10">Bacterial outer membrane biogenesis; LPS core biosynthesis.</text>
</comment>
<dbReference type="PANTHER" id="PTHR42755:SF1">
    <property type="entry name" value="3-DEOXY-D-MANNO-OCTULOSONIC ACID TRANSFERASE, MITOCHONDRIAL-RELATED"/>
    <property type="match status" value="1"/>
</dbReference>
<evidence type="ECO:0000256" key="5">
    <source>
        <dbReference type="ARBA" id="ARBA00022679"/>
    </source>
</evidence>
<dbReference type="GO" id="GO:0009244">
    <property type="term" value="P:lipopolysaccharide core region biosynthetic process"/>
    <property type="evidence" value="ECO:0007669"/>
    <property type="project" value="UniProtKB-UniRule"/>
</dbReference>
<keyword evidence="10" id="KW-1003">Cell membrane</keyword>
<keyword evidence="13" id="KW-1185">Reference proteome</keyword>
<dbReference type="EMBL" id="QQTP01000008">
    <property type="protein sequence ID" value="RDJ23664.1"/>
    <property type="molecule type" value="Genomic_DNA"/>
</dbReference>
<feature type="site" description="Transition state stabilizer" evidence="9">
    <location>
        <position position="210"/>
    </location>
</feature>
<gene>
    <name evidence="12" type="ORF">DWE98_16090</name>
</gene>
<keyword evidence="10" id="KW-0448">Lipopolysaccharide biosynthesis</keyword>
<accession>A0A370L4F1</accession>
<dbReference type="GO" id="GO:0009245">
    <property type="term" value="P:lipid A biosynthetic process"/>
    <property type="evidence" value="ECO:0007669"/>
    <property type="project" value="TreeGrafter"/>
</dbReference>
<reference evidence="13" key="1">
    <citation type="submission" date="2018-07" db="EMBL/GenBank/DDBJ databases">
        <authorList>
            <person name="Safronova V.I."/>
            <person name="Chirak E.R."/>
            <person name="Sazanova A.L."/>
        </authorList>
    </citation>
    <scope>NUCLEOTIDE SEQUENCE [LARGE SCALE GENOMIC DNA]</scope>
    <source>
        <strain evidence="13">RCAM04685</strain>
    </source>
</reference>
<dbReference type="GO" id="GO:0043842">
    <property type="term" value="F:Kdo transferase activity"/>
    <property type="evidence" value="ECO:0007669"/>
    <property type="project" value="UniProtKB-EC"/>
</dbReference>
<evidence type="ECO:0000256" key="7">
    <source>
        <dbReference type="ARBA" id="ARBA00049183"/>
    </source>
</evidence>
<comment type="function">
    <text evidence="1 10">Involved in lipopolysaccharide (LPS) biosynthesis. Catalyzes the transfer of 3-deoxy-D-manno-octulosonate (Kdo) residue(s) from CMP-Kdo to lipid IV(A), the tetraacyldisaccharide-1,4'-bisphosphate precursor of lipid A.</text>
</comment>
<dbReference type="FunFam" id="3.40.50.11720:FF:000001">
    <property type="entry name" value="3-deoxy-D-manno-octulosonic acid transferase"/>
    <property type="match status" value="1"/>
</dbReference>
<feature type="active site" description="Proton acceptor" evidence="8">
    <location>
        <position position="66"/>
    </location>
</feature>
<evidence type="ECO:0000256" key="10">
    <source>
        <dbReference type="RuleBase" id="RU365103"/>
    </source>
</evidence>
<evidence type="ECO:0000256" key="3">
    <source>
        <dbReference type="ARBA" id="ARBA00012621"/>
    </source>
</evidence>
<evidence type="ECO:0000256" key="4">
    <source>
        <dbReference type="ARBA" id="ARBA00019077"/>
    </source>
</evidence>
<dbReference type="EC" id="2.4.99.12" evidence="3 10"/>
<evidence type="ECO:0000256" key="9">
    <source>
        <dbReference type="PIRSR" id="PIRSR639901-2"/>
    </source>
</evidence>
<name>A0A370L4F1_9HYPH</name>
<organism evidence="12 13">
    <name type="scientific">Bosea caraganae</name>
    <dbReference type="NCBI Taxonomy" id="2763117"/>
    <lineage>
        <taxon>Bacteria</taxon>
        <taxon>Pseudomonadati</taxon>
        <taxon>Pseudomonadota</taxon>
        <taxon>Alphaproteobacteria</taxon>
        <taxon>Hyphomicrobiales</taxon>
        <taxon>Boseaceae</taxon>
        <taxon>Bosea</taxon>
    </lineage>
</organism>
<sequence>MIGKGPVLQSYRVLSALLEPAAAGLLVWRRRRGKEDPTRLAERRGYPGVIRPEQTLVWLHGASVGETVTLLPLIERLQRRGLAVLVTSGTVTSAKLMAARLPAGVIHQYLPLDVPRYMRRFLDYWRPALGLICESEIWPNLVIEARKREIPLVMVNARMSERSFKRWYKLPKTSRYLLSSFESCLAQSQGDGERLAQLGAPRVSIAGNLKFDVAAPPADADMLAILDGLTTGRPIWVAASTHPGEEEQVLSAHLGLKPHLPNLLTIIAPRHPQRGAEIEELAQANGVTVARRATGALPERDVEFYIADTMNELGLLYRLSQVAFLGGSLVPMIGGHNPIEPAKLGSALVHGPYVHNNAEIFAAFDKGGGAREVPDAQALAEAVHRWLSDPAAARQAARSAGQTAHQLGGALNRTLQAIEPLLMRVALGQQRETES</sequence>
<evidence type="ECO:0000256" key="2">
    <source>
        <dbReference type="ARBA" id="ARBA00004713"/>
    </source>
</evidence>
<dbReference type="InterPro" id="IPR039901">
    <property type="entry name" value="Kdotransferase"/>
</dbReference>
<proteinExistence type="inferred from homology"/>
<dbReference type="SUPFAM" id="SSF53756">
    <property type="entry name" value="UDP-Glycosyltransferase/glycogen phosphorylase"/>
    <property type="match status" value="1"/>
</dbReference>
<comment type="caution">
    <text evidence="12">The sequence shown here is derived from an EMBL/GenBank/DDBJ whole genome shotgun (WGS) entry which is preliminary data.</text>
</comment>
<feature type="domain" description="3-deoxy-D-manno-octulosonic-acid transferase N-terminal" evidence="11">
    <location>
        <begin position="39"/>
        <end position="213"/>
    </location>
</feature>
<comment type="similarity">
    <text evidence="10">Belongs to the glycosyltransferase group 1 family.</text>
</comment>
<keyword evidence="10" id="KW-0472">Membrane</keyword>
<dbReference type="Proteomes" id="UP000255207">
    <property type="component" value="Unassembled WGS sequence"/>
</dbReference>
<dbReference type="GO" id="GO:0005886">
    <property type="term" value="C:plasma membrane"/>
    <property type="evidence" value="ECO:0007669"/>
    <property type="project" value="UniProtKB-SubCell"/>
</dbReference>
<dbReference type="AlphaFoldDB" id="A0A370L4F1"/>
<dbReference type="Gene3D" id="3.40.50.2000">
    <property type="entry name" value="Glycogen Phosphorylase B"/>
    <property type="match status" value="1"/>
</dbReference>
<evidence type="ECO:0000256" key="1">
    <source>
        <dbReference type="ARBA" id="ARBA00003394"/>
    </source>
</evidence>
<dbReference type="RefSeq" id="WP_114830289.1">
    <property type="nucleotide sequence ID" value="NZ_QQTO01000023.1"/>
</dbReference>
<evidence type="ECO:0000313" key="12">
    <source>
        <dbReference type="EMBL" id="RDJ23664.1"/>
    </source>
</evidence>
<protein>
    <recommendedName>
        <fullName evidence="4 10">3-deoxy-D-manno-octulosonic acid transferase</fullName>
        <shortName evidence="10">Kdo transferase</shortName>
        <ecNumber evidence="3 10">2.4.99.12</ecNumber>
    </recommendedName>
    <alternativeName>
        <fullName evidence="6 10">Lipid IV(A) 3-deoxy-D-manno-octulosonic acid transferase</fullName>
    </alternativeName>
</protein>
<dbReference type="InterPro" id="IPR038107">
    <property type="entry name" value="Glycos_transf_N_sf"/>
</dbReference>
<dbReference type="OrthoDB" id="9789797at2"/>
<feature type="site" description="Transition state stabilizer" evidence="9">
    <location>
        <position position="134"/>
    </location>
</feature>
<evidence type="ECO:0000256" key="8">
    <source>
        <dbReference type="PIRSR" id="PIRSR639901-1"/>
    </source>
</evidence>
<dbReference type="UniPathway" id="UPA00958"/>
<evidence type="ECO:0000256" key="6">
    <source>
        <dbReference type="ARBA" id="ARBA00031445"/>
    </source>
</evidence>
<dbReference type="PANTHER" id="PTHR42755">
    <property type="entry name" value="3-DEOXY-MANNO-OCTULOSONATE CYTIDYLYLTRANSFERASE"/>
    <property type="match status" value="1"/>
</dbReference>
<evidence type="ECO:0000259" key="11">
    <source>
        <dbReference type="Pfam" id="PF04413"/>
    </source>
</evidence>
<dbReference type="Pfam" id="PF04413">
    <property type="entry name" value="Glycos_transf_N"/>
    <property type="match status" value="1"/>
</dbReference>
<dbReference type="InterPro" id="IPR007507">
    <property type="entry name" value="Glycos_transf_N"/>
</dbReference>
<evidence type="ECO:0000313" key="13">
    <source>
        <dbReference type="Proteomes" id="UP000255207"/>
    </source>
</evidence>